<evidence type="ECO:0000313" key="11">
    <source>
        <dbReference type="Proteomes" id="UP000729913"/>
    </source>
</evidence>
<dbReference type="GO" id="GO:0005789">
    <property type="term" value="C:endoplasmic reticulum membrane"/>
    <property type="evidence" value="ECO:0007669"/>
    <property type="project" value="UniProtKB-SubCell"/>
</dbReference>
<keyword evidence="3" id="KW-0337">GPI-anchor biosynthesis</keyword>
<keyword evidence="11" id="KW-1185">Reference proteome</keyword>
<feature type="transmembrane region" description="Helical" evidence="9">
    <location>
        <begin position="326"/>
        <end position="347"/>
    </location>
</feature>
<dbReference type="InterPro" id="IPR037674">
    <property type="entry name" value="PIG-G_N"/>
</dbReference>
<dbReference type="OrthoDB" id="272139at2759"/>
<reference evidence="10" key="1">
    <citation type="submission" date="2020-03" db="EMBL/GenBank/DDBJ databases">
        <authorList>
            <person name="Chebbi M.A."/>
            <person name="Drezen J.M."/>
        </authorList>
    </citation>
    <scope>NUCLEOTIDE SEQUENCE</scope>
    <source>
        <tissue evidence="10">Whole body</tissue>
    </source>
</reference>
<dbReference type="PANTHER" id="PTHR23072:SF0">
    <property type="entry name" value="GPI ETHANOLAMINE PHOSPHATE TRANSFERASE 2"/>
    <property type="match status" value="1"/>
</dbReference>
<evidence type="ECO:0000256" key="8">
    <source>
        <dbReference type="ARBA" id="ARBA00023136"/>
    </source>
</evidence>
<dbReference type="Proteomes" id="UP000729913">
    <property type="component" value="Unassembled WGS sequence"/>
</dbReference>
<evidence type="ECO:0000256" key="7">
    <source>
        <dbReference type="ARBA" id="ARBA00022989"/>
    </source>
</evidence>
<name>A0A8J5VBC3_9HYME</name>
<accession>A0A8J5VBC3</accession>
<evidence type="ECO:0000256" key="4">
    <source>
        <dbReference type="ARBA" id="ARBA00022679"/>
    </source>
</evidence>
<keyword evidence="5 9" id="KW-0812">Transmembrane</keyword>
<reference evidence="10" key="2">
    <citation type="submission" date="2021-04" db="EMBL/GenBank/DDBJ databases">
        <title>Genome-wide patterns of bracovirus chromosomal integration into multiple host tissues during parasitism.</title>
        <authorList>
            <person name="Chebbi M.A.C."/>
        </authorList>
    </citation>
    <scope>NUCLEOTIDE SEQUENCE</scope>
    <source>
        <tissue evidence="10">Whole body</tissue>
    </source>
</reference>
<dbReference type="InterPro" id="IPR039527">
    <property type="entry name" value="PIGG/GPI7"/>
</dbReference>
<protein>
    <recommendedName>
        <fullName evidence="12">GPI ethanolamine phosphate transferase 2</fullName>
    </recommendedName>
</protein>
<sequence length="509" mass="57944">MNSSSKNQYNNLLFIYAISTVFFTVSFFLFGFFPLTSLNDNDKFASMNDLPKSINKTLLNSNILYKPLFKKIVIMVIDSLRWDFISSKIDGIHNTMIFTNRLLEKRFGKLFQVKVDNPTVTMPKIKAITTGTVSNYIDVILNLGETRVSSDNILLQAKNHGHKLIFYGDDTWLQMFTNIFHRSEGTTSFFVNDFVEVDNNVTRNIYSELENNNDWSIMILHYLGLDHIGHVYGPENPLIQSKLKEMDKIINDISSKIIEWNKQNVESLFIICGDHGMKNSGGHGGATPEEILVPLLMIGGNYSHNNNNLNNKMVNQIDQIDITPTLAVILGLPLPYLNIGVVSLNIINYNLSSAQKLYILYYNGRQVLNHFKKLSNFHLKQCYLNYLKAVQLHIEWINSFNNESNFDNTVSEEIINLYLESLKDMKNLLVQSIIYYNIPLITIAIILTIQGNSNSLATIDVAASCIGLETYRIYIAALFICINTFSSPVLAYLILVFKITLNDTSNTLE</sequence>
<feature type="transmembrane region" description="Helical" evidence="9">
    <location>
        <begin position="433"/>
        <end position="451"/>
    </location>
</feature>
<keyword evidence="8 9" id="KW-0472">Membrane</keyword>
<feature type="transmembrane region" description="Helical" evidence="9">
    <location>
        <begin position="12"/>
        <end position="33"/>
    </location>
</feature>
<dbReference type="CDD" id="cd16024">
    <property type="entry name" value="GPI_EPT_2"/>
    <property type="match status" value="1"/>
</dbReference>
<keyword evidence="7 9" id="KW-1133">Transmembrane helix</keyword>
<proteinExistence type="predicted"/>
<evidence type="ECO:0000256" key="2">
    <source>
        <dbReference type="ARBA" id="ARBA00004687"/>
    </source>
</evidence>
<evidence type="ECO:0008006" key="12">
    <source>
        <dbReference type="Google" id="ProtNLM"/>
    </source>
</evidence>
<dbReference type="PANTHER" id="PTHR23072">
    <property type="entry name" value="PHOSPHATIDYLINOSITOL GLYCAN-RELATED"/>
    <property type="match status" value="1"/>
</dbReference>
<comment type="pathway">
    <text evidence="2">Glycolipid biosynthesis; glycosylphosphatidylinositol-anchor biosynthesis.</text>
</comment>
<dbReference type="GO" id="GO:0051267">
    <property type="term" value="F:CP2 mannose-ethanolamine phosphotransferase activity"/>
    <property type="evidence" value="ECO:0007669"/>
    <property type="project" value="TreeGrafter"/>
</dbReference>
<evidence type="ECO:0000256" key="9">
    <source>
        <dbReference type="SAM" id="Phobius"/>
    </source>
</evidence>
<comment type="subcellular location">
    <subcellularLocation>
        <location evidence="1">Endoplasmic reticulum membrane</location>
        <topology evidence="1">Multi-pass membrane protein</topology>
    </subcellularLocation>
</comment>
<gene>
    <name evidence="10" type="ORF">G9C98_002409</name>
</gene>
<dbReference type="InterPro" id="IPR002591">
    <property type="entry name" value="Phosphodiest/P_Trfase"/>
</dbReference>
<evidence type="ECO:0000256" key="5">
    <source>
        <dbReference type="ARBA" id="ARBA00022692"/>
    </source>
</evidence>
<dbReference type="EMBL" id="JAAOIC020000020">
    <property type="protein sequence ID" value="KAG8040413.1"/>
    <property type="molecule type" value="Genomic_DNA"/>
</dbReference>
<feature type="transmembrane region" description="Helical" evidence="9">
    <location>
        <begin position="471"/>
        <end position="495"/>
    </location>
</feature>
<evidence type="ECO:0000256" key="3">
    <source>
        <dbReference type="ARBA" id="ARBA00022502"/>
    </source>
</evidence>
<evidence type="ECO:0000256" key="1">
    <source>
        <dbReference type="ARBA" id="ARBA00004477"/>
    </source>
</evidence>
<keyword evidence="6" id="KW-0256">Endoplasmic reticulum</keyword>
<comment type="caution">
    <text evidence="10">The sequence shown here is derived from an EMBL/GenBank/DDBJ whole genome shotgun (WGS) entry which is preliminary data.</text>
</comment>
<evidence type="ECO:0000256" key="6">
    <source>
        <dbReference type="ARBA" id="ARBA00022824"/>
    </source>
</evidence>
<keyword evidence="4" id="KW-0808">Transferase</keyword>
<dbReference type="AlphaFoldDB" id="A0A8J5VBC3"/>
<organism evidence="10 11">
    <name type="scientific">Cotesia typhae</name>
    <dbReference type="NCBI Taxonomy" id="2053667"/>
    <lineage>
        <taxon>Eukaryota</taxon>
        <taxon>Metazoa</taxon>
        <taxon>Ecdysozoa</taxon>
        <taxon>Arthropoda</taxon>
        <taxon>Hexapoda</taxon>
        <taxon>Insecta</taxon>
        <taxon>Pterygota</taxon>
        <taxon>Neoptera</taxon>
        <taxon>Endopterygota</taxon>
        <taxon>Hymenoptera</taxon>
        <taxon>Apocrita</taxon>
        <taxon>Ichneumonoidea</taxon>
        <taxon>Braconidae</taxon>
        <taxon>Microgastrinae</taxon>
        <taxon>Cotesia</taxon>
    </lineage>
</organism>
<evidence type="ECO:0000313" key="10">
    <source>
        <dbReference type="EMBL" id="KAG8040413.1"/>
    </source>
</evidence>
<dbReference type="GO" id="GO:0006506">
    <property type="term" value="P:GPI anchor biosynthetic process"/>
    <property type="evidence" value="ECO:0007669"/>
    <property type="project" value="UniProtKB-KW"/>
</dbReference>
<dbReference type="Pfam" id="PF01663">
    <property type="entry name" value="Phosphodiest"/>
    <property type="match status" value="1"/>
</dbReference>